<dbReference type="STRING" id="1520.LF65_01637"/>
<dbReference type="Proteomes" id="UP000031866">
    <property type="component" value="Chromosome"/>
</dbReference>
<dbReference type="KEGG" id="cbei:LF65_01637"/>
<sequence length="172" mass="19697">MQNWETSKDDLAPLDTVNLAIGGTTVKSWETLYPKLIVPYKPKAIVFYVGSNDINGGIWSKTGDETFALIKQLFINIEAELGQVPIYYVSIAPTISRQNVWQDSNRCNELMEEYCKEKDNLHFINCTQALLNSDGSLKKEIYGKDLLHFNELGYKIWTPVIRDELNKQYGIQ</sequence>
<dbReference type="InterPro" id="IPR036514">
    <property type="entry name" value="SGNH_hydro_sf"/>
</dbReference>
<evidence type="ECO:0000259" key="1">
    <source>
        <dbReference type="Pfam" id="PF13472"/>
    </source>
</evidence>
<dbReference type="SUPFAM" id="SSF52266">
    <property type="entry name" value="SGNH hydrolase"/>
    <property type="match status" value="1"/>
</dbReference>
<organism evidence="2 3">
    <name type="scientific">Clostridium beijerinckii</name>
    <name type="common">Clostridium MP</name>
    <dbReference type="NCBI Taxonomy" id="1520"/>
    <lineage>
        <taxon>Bacteria</taxon>
        <taxon>Bacillati</taxon>
        <taxon>Bacillota</taxon>
        <taxon>Clostridia</taxon>
        <taxon>Eubacteriales</taxon>
        <taxon>Clostridiaceae</taxon>
        <taxon>Clostridium</taxon>
    </lineage>
</organism>
<accession>A0A0B5QK08</accession>
<proteinExistence type="predicted"/>
<protein>
    <recommendedName>
        <fullName evidence="1">SGNH hydrolase-type esterase domain-containing protein</fullName>
    </recommendedName>
</protein>
<evidence type="ECO:0000313" key="2">
    <source>
        <dbReference type="EMBL" id="AJG98242.1"/>
    </source>
</evidence>
<dbReference type="OrthoDB" id="468550at2"/>
<dbReference type="EMBL" id="CP010086">
    <property type="protein sequence ID" value="AJG98242.1"/>
    <property type="molecule type" value="Genomic_DNA"/>
</dbReference>
<evidence type="ECO:0000313" key="3">
    <source>
        <dbReference type="Proteomes" id="UP000031866"/>
    </source>
</evidence>
<dbReference type="RefSeq" id="WP_041895505.1">
    <property type="nucleotide sequence ID" value="NZ_CP010086.2"/>
</dbReference>
<dbReference type="InterPro" id="IPR013830">
    <property type="entry name" value="SGNH_hydro"/>
</dbReference>
<name>A0A0B5QK08_CLOBE</name>
<gene>
    <name evidence="2" type="ORF">LF65_01637</name>
</gene>
<feature type="domain" description="SGNH hydrolase-type esterase" evidence="1">
    <location>
        <begin position="12"/>
        <end position="156"/>
    </location>
</feature>
<dbReference type="Gene3D" id="3.40.50.1110">
    <property type="entry name" value="SGNH hydrolase"/>
    <property type="match status" value="1"/>
</dbReference>
<dbReference type="AlphaFoldDB" id="A0A0B5QK08"/>
<dbReference type="Pfam" id="PF13472">
    <property type="entry name" value="Lipase_GDSL_2"/>
    <property type="match status" value="1"/>
</dbReference>
<reference evidence="3" key="1">
    <citation type="submission" date="2014-12" db="EMBL/GenBank/DDBJ databases">
        <title>Genome sequence of Clostridium beijerinckii strain 59B.</title>
        <authorList>
            <person name="Little G.T."/>
            <person name="Minton N.P."/>
        </authorList>
    </citation>
    <scope>NUCLEOTIDE SEQUENCE [LARGE SCALE GENOMIC DNA]</scope>
    <source>
        <strain evidence="3">59B</strain>
    </source>
</reference>